<dbReference type="InterPro" id="IPR024163">
    <property type="entry name" value="Aerotolerance_reg_N"/>
</dbReference>
<dbReference type="PANTHER" id="PTHR22550">
    <property type="entry name" value="SPORE GERMINATION PROTEIN"/>
    <property type="match status" value="1"/>
</dbReference>
<accession>A0A5B8XIY0</accession>
<dbReference type="OrthoDB" id="6206554at2"/>
<protein>
    <submittedName>
        <fullName evidence="7">VWA domain-containing protein</fullName>
    </submittedName>
</protein>
<dbReference type="RefSeq" id="WP_146956496.1">
    <property type="nucleotide sequence ID" value="NZ_CP042467.1"/>
</dbReference>
<name>A0A5B8XIY0_9DELT</name>
<dbReference type="InterPro" id="IPR002035">
    <property type="entry name" value="VWF_A"/>
</dbReference>
<proteinExistence type="predicted"/>
<dbReference type="SUPFAM" id="SSF53300">
    <property type="entry name" value="vWA-like"/>
    <property type="match status" value="1"/>
</dbReference>
<gene>
    <name evidence="7" type="ORF">FRD01_00110</name>
</gene>
<feature type="domain" description="VWFA" evidence="6">
    <location>
        <begin position="92"/>
        <end position="306"/>
    </location>
</feature>
<keyword evidence="3 5" id="KW-1133">Transmembrane helix</keyword>
<feature type="transmembrane region" description="Helical" evidence="5">
    <location>
        <begin position="6"/>
        <end position="26"/>
    </location>
</feature>
<feature type="transmembrane region" description="Helical" evidence="5">
    <location>
        <begin position="322"/>
        <end position="340"/>
    </location>
</feature>
<keyword evidence="1" id="KW-1003">Cell membrane</keyword>
<evidence type="ECO:0000256" key="4">
    <source>
        <dbReference type="ARBA" id="ARBA00023136"/>
    </source>
</evidence>
<dbReference type="SMART" id="SM00327">
    <property type="entry name" value="VWA"/>
    <property type="match status" value="1"/>
</dbReference>
<keyword evidence="2 5" id="KW-0812">Transmembrane</keyword>
<evidence type="ECO:0000259" key="6">
    <source>
        <dbReference type="PROSITE" id="PS50234"/>
    </source>
</evidence>
<keyword evidence="8" id="KW-1185">Reference proteome</keyword>
<reference evidence="7 8" key="1">
    <citation type="submission" date="2019-08" db="EMBL/GenBank/DDBJ databases">
        <authorList>
            <person name="Liang Q."/>
        </authorList>
    </citation>
    <scope>NUCLEOTIDE SEQUENCE [LARGE SCALE GENOMIC DNA]</scope>
    <source>
        <strain evidence="7 8">V1718</strain>
    </source>
</reference>
<organism evidence="7 8">
    <name type="scientific">Microvenator marinus</name>
    <dbReference type="NCBI Taxonomy" id="2600177"/>
    <lineage>
        <taxon>Bacteria</taxon>
        <taxon>Deltaproteobacteria</taxon>
        <taxon>Bradymonadales</taxon>
        <taxon>Microvenatoraceae</taxon>
        <taxon>Microvenator</taxon>
    </lineage>
</organism>
<dbReference type="Gene3D" id="3.40.50.410">
    <property type="entry name" value="von Willebrand factor, type A domain"/>
    <property type="match status" value="1"/>
</dbReference>
<dbReference type="InterPro" id="IPR050768">
    <property type="entry name" value="UPF0353/GerABKA_families"/>
</dbReference>
<evidence type="ECO:0000256" key="3">
    <source>
        <dbReference type="ARBA" id="ARBA00022989"/>
    </source>
</evidence>
<keyword evidence="4 5" id="KW-0472">Membrane</keyword>
<dbReference type="Pfam" id="PF00092">
    <property type="entry name" value="VWA"/>
    <property type="match status" value="1"/>
</dbReference>
<dbReference type="InterPro" id="IPR036465">
    <property type="entry name" value="vWFA_dom_sf"/>
</dbReference>
<evidence type="ECO:0000313" key="7">
    <source>
        <dbReference type="EMBL" id="QED25692.1"/>
    </source>
</evidence>
<evidence type="ECO:0000256" key="2">
    <source>
        <dbReference type="ARBA" id="ARBA00022692"/>
    </source>
</evidence>
<evidence type="ECO:0000256" key="5">
    <source>
        <dbReference type="SAM" id="Phobius"/>
    </source>
</evidence>
<dbReference type="AlphaFoldDB" id="A0A5B8XIY0"/>
<evidence type="ECO:0000256" key="1">
    <source>
        <dbReference type="ARBA" id="ARBA00022475"/>
    </source>
</evidence>
<dbReference type="PROSITE" id="PS50234">
    <property type="entry name" value="VWFA"/>
    <property type="match status" value="1"/>
</dbReference>
<dbReference type="PANTHER" id="PTHR22550:SF5">
    <property type="entry name" value="LEUCINE ZIPPER PROTEIN 4"/>
    <property type="match status" value="1"/>
</dbReference>
<dbReference type="Pfam" id="PF07584">
    <property type="entry name" value="BatA"/>
    <property type="match status" value="1"/>
</dbReference>
<evidence type="ECO:0000313" key="8">
    <source>
        <dbReference type="Proteomes" id="UP000321595"/>
    </source>
</evidence>
<dbReference type="Proteomes" id="UP000321595">
    <property type="component" value="Chromosome"/>
</dbReference>
<sequence>MNFQFEFWPALLLLVLVPVMVALLLVPKLARKRTQSVRFTGVSQLSAQTRGWKRYLDPLPEILTILSLTLCILALARPQLVEPEEVEVEGIDIFLALDMSGSMRAIDQTQDEVRSLNRMGKDPLTRFEAAVNTLQEFVSTRDYDRIGMVVFAKDAFLQFPLTLDRRTIISMLDSLKLGDIDEGGTAIGNAMGRGISGLKDSDARTKILILITDGDRRGGNISPKQATTMAKSLGIKVYPILVGRKGPTLVPAGRDPFTGTIVYRETEFPVNPELLKEIAEGTSGRYFHAADAETLKRDLHEILNEFERTRIRDTTSVDPEELFRPLLLWALAALVLAFLLRHTFLRRFP</sequence>
<dbReference type="EMBL" id="CP042467">
    <property type="protein sequence ID" value="QED25692.1"/>
    <property type="molecule type" value="Genomic_DNA"/>
</dbReference>
<dbReference type="KEGG" id="bbae:FRD01_00110"/>